<dbReference type="Pfam" id="PF00098">
    <property type="entry name" value="zf-CCHC"/>
    <property type="match status" value="1"/>
</dbReference>
<accession>A0ABQ5FZB8</accession>
<dbReference type="InterPro" id="IPR001878">
    <property type="entry name" value="Znf_CCHC"/>
</dbReference>
<keyword evidence="1" id="KW-0479">Metal-binding</keyword>
<dbReference type="PROSITE" id="PS50158">
    <property type="entry name" value="ZF_CCHC"/>
    <property type="match status" value="1"/>
</dbReference>
<evidence type="ECO:0000259" key="2">
    <source>
        <dbReference type="PROSITE" id="PS50158"/>
    </source>
</evidence>
<keyword evidence="4" id="KW-1185">Reference proteome</keyword>
<dbReference type="Proteomes" id="UP001151760">
    <property type="component" value="Unassembled WGS sequence"/>
</dbReference>
<dbReference type="Gene3D" id="4.10.60.10">
    <property type="entry name" value="Zinc finger, CCHC-type"/>
    <property type="match status" value="1"/>
</dbReference>
<reference evidence="3" key="2">
    <citation type="submission" date="2022-01" db="EMBL/GenBank/DDBJ databases">
        <authorList>
            <person name="Yamashiro T."/>
            <person name="Shiraishi A."/>
            <person name="Satake H."/>
            <person name="Nakayama K."/>
        </authorList>
    </citation>
    <scope>NUCLEOTIDE SEQUENCE</scope>
</reference>
<evidence type="ECO:0000313" key="4">
    <source>
        <dbReference type="Proteomes" id="UP001151760"/>
    </source>
</evidence>
<dbReference type="InterPro" id="IPR054722">
    <property type="entry name" value="PolX-like_BBD"/>
</dbReference>
<gene>
    <name evidence="3" type="ORF">Tco_1019377</name>
</gene>
<evidence type="ECO:0000313" key="3">
    <source>
        <dbReference type="EMBL" id="GJT67897.1"/>
    </source>
</evidence>
<dbReference type="EMBL" id="BQNB010017849">
    <property type="protein sequence ID" value="GJT67897.1"/>
    <property type="molecule type" value="Genomic_DNA"/>
</dbReference>
<sequence length="684" mass="79345">MLEKVMYYSWKSRMSYYMMNRHIDKCILESSKMATYWLQIEENEVSRPRIYSELSPTEAFQAVCVVKGKQISFSRITTEEQVEINSGKQRTIICYNCKEEGHMSKQCTKPKRKRDDSWFKDKVLLVQAQVSCQILHVECIRFLADPGIPVGSDALSEEHLKEKESLLQTVTLLKNDFKKEESRNLDREIALEKHIKHLDNIVFKRDQSAQTVHMLTKPQFFYDNTTKQALGFQNPFYLKKAQQLEPMLYVGDIIQKTNPIVIPDSEETLTLAEESRSKMLLKYKDNMMQEKIKQIDTTPIDYAALNKLYKDFETRPTNVEIPKELPKVNMVNTSLKKLKYICYFDVAVEQHRVESKTFEVKMNQALNENERLLGWTKLFAENEHLKQTYKQRYDSIKPARVRSKEQCADLTNQVNLKSMEISDLNACLQEKVLVAHSAYIKRTQEEAAVFRDLVDHIQVNYPLDPTLESAYHVVAPKGTAHVQHSKLNANSELKCVKCNGCMLSDNHDLCVLDYINNVNARAKSKSAKKQTKRKVWKPKRKMNTTTTEAPLRKQVVLDNETSKPAVTFFYSRKPRNSKTNVPVSKSKVVQIVLWYLDSGCSKHMTGDRSQLTNFVNKFLGTVKFRNDHVAKILGYGDYQIRESRYDIKGFTMWKDLDTTYSLLGSFVIQTLRLLFVNMPASLVI</sequence>
<keyword evidence="1" id="KW-0862">Zinc</keyword>
<comment type="caution">
    <text evidence="3">The sequence shown here is derived from an EMBL/GenBank/DDBJ whole genome shotgun (WGS) entry which is preliminary data.</text>
</comment>
<keyword evidence="1" id="KW-0863">Zinc-finger</keyword>
<reference evidence="3" key="1">
    <citation type="journal article" date="2022" name="Int. J. Mol. Sci.">
        <title>Draft Genome of Tanacetum Coccineum: Genomic Comparison of Closely Related Tanacetum-Family Plants.</title>
        <authorList>
            <person name="Yamashiro T."/>
            <person name="Shiraishi A."/>
            <person name="Nakayama K."/>
            <person name="Satake H."/>
        </authorList>
    </citation>
    <scope>NUCLEOTIDE SEQUENCE</scope>
</reference>
<dbReference type="SUPFAM" id="SSF57756">
    <property type="entry name" value="Retrovirus zinc finger-like domains"/>
    <property type="match status" value="1"/>
</dbReference>
<dbReference type="Pfam" id="PF22936">
    <property type="entry name" value="Pol_BBD"/>
    <property type="match status" value="1"/>
</dbReference>
<evidence type="ECO:0000256" key="1">
    <source>
        <dbReference type="PROSITE-ProRule" id="PRU00047"/>
    </source>
</evidence>
<dbReference type="SMART" id="SM00343">
    <property type="entry name" value="ZnF_C2HC"/>
    <property type="match status" value="1"/>
</dbReference>
<protein>
    <submittedName>
        <fullName evidence="3">Retrovirus-related pol polyprotein from transposon TNT 1-94</fullName>
    </submittedName>
</protein>
<name>A0ABQ5FZB8_9ASTR</name>
<feature type="domain" description="CCHC-type" evidence="2">
    <location>
        <begin position="94"/>
        <end position="109"/>
    </location>
</feature>
<proteinExistence type="predicted"/>
<organism evidence="3 4">
    <name type="scientific">Tanacetum coccineum</name>
    <dbReference type="NCBI Taxonomy" id="301880"/>
    <lineage>
        <taxon>Eukaryota</taxon>
        <taxon>Viridiplantae</taxon>
        <taxon>Streptophyta</taxon>
        <taxon>Embryophyta</taxon>
        <taxon>Tracheophyta</taxon>
        <taxon>Spermatophyta</taxon>
        <taxon>Magnoliopsida</taxon>
        <taxon>eudicotyledons</taxon>
        <taxon>Gunneridae</taxon>
        <taxon>Pentapetalae</taxon>
        <taxon>asterids</taxon>
        <taxon>campanulids</taxon>
        <taxon>Asterales</taxon>
        <taxon>Asteraceae</taxon>
        <taxon>Asteroideae</taxon>
        <taxon>Anthemideae</taxon>
        <taxon>Anthemidinae</taxon>
        <taxon>Tanacetum</taxon>
    </lineage>
</organism>
<dbReference type="InterPro" id="IPR036875">
    <property type="entry name" value="Znf_CCHC_sf"/>
</dbReference>